<evidence type="ECO:0000313" key="2">
    <source>
        <dbReference type="EMBL" id="CAI2376154.1"/>
    </source>
</evidence>
<reference evidence="2" key="1">
    <citation type="submission" date="2023-07" db="EMBL/GenBank/DDBJ databases">
        <authorList>
            <consortium name="AG Swart"/>
            <person name="Singh M."/>
            <person name="Singh A."/>
            <person name="Seah K."/>
            <person name="Emmerich C."/>
        </authorList>
    </citation>
    <scope>NUCLEOTIDE SEQUENCE</scope>
    <source>
        <strain evidence="2">DP1</strain>
    </source>
</reference>
<feature type="region of interest" description="Disordered" evidence="1">
    <location>
        <begin position="143"/>
        <end position="183"/>
    </location>
</feature>
<feature type="compositionally biased region" description="Polar residues" evidence="1">
    <location>
        <begin position="211"/>
        <end position="226"/>
    </location>
</feature>
<proteinExistence type="predicted"/>
<organism evidence="2 3">
    <name type="scientific">Euplotes crassus</name>
    <dbReference type="NCBI Taxonomy" id="5936"/>
    <lineage>
        <taxon>Eukaryota</taxon>
        <taxon>Sar</taxon>
        <taxon>Alveolata</taxon>
        <taxon>Ciliophora</taxon>
        <taxon>Intramacronucleata</taxon>
        <taxon>Spirotrichea</taxon>
        <taxon>Hypotrichia</taxon>
        <taxon>Euplotida</taxon>
        <taxon>Euplotidae</taxon>
        <taxon>Moneuplotes</taxon>
    </lineage>
</organism>
<gene>
    <name evidence="2" type="ORF">ECRASSUSDP1_LOCUS17523</name>
</gene>
<keyword evidence="3" id="KW-1185">Reference proteome</keyword>
<evidence type="ECO:0000256" key="1">
    <source>
        <dbReference type="SAM" id="MobiDB-lite"/>
    </source>
</evidence>
<feature type="compositionally biased region" description="Basic and acidic residues" evidence="1">
    <location>
        <begin position="143"/>
        <end position="153"/>
    </location>
</feature>
<dbReference type="EMBL" id="CAMPGE010017693">
    <property type="protein sequence ID" value="CAI2376154.1"/>
    <property type="molecule type" value="Genomic_DNA"/>
</dbReference>
<feature type="region of interest" description="Disordered" evidence="1">
    <location>
        <begin position="198"/>
        <end position="228"/>
    </location>
</feature>
<evidence type="ECO:0000313" key="3">
    <source>
        <dbReference type="Proteomes" id="UP001295684"/>
    </source>
</evidence>
<dbReference type="Proteomes" id="UP001295684">
    <property type="component" value="Unassembled WGS sequence"/>
</dbReference>
<protein>
    <submittedName>
        <fullName evidence="2">Uncharacterized protein</fullName>
    </submittedName>
</protein>
<sequence>MRKQETYYNSLLQKVIERLVTICCKYLEASDQCTCRHQRNNETINELNRSNLSQNDKKIFSSIFKGYKALTMLDKLKHLAPRFGESFKPLADLIRDHLQMHSPEKVSARLENNNSKDNFIIKNKKNENLFPKNIKRKLKKNYFNEKRREKSNKNPDLYRSVEPPSQKSRNKLHLKPPTNTNSKLNLQLWSQGNKFLKSRHHGQIPKPNHSYLPSLTHKSCRSTTSKNHPRENLLASLTPVHNLTIDEEDPPRLEIQQSSAILINSVGDDGPSPDSIMDISQIQSEYRQVNSRNYQ</sequence>
<name>A0AAD1XP09_EUPCR</name>
<comment type="caution">
    <text evidence="2">The sequence shown here is derived from an EMBL/GenBank/DDBJ whole genome shotgun (WGS) entry which is preliminary data.</text>
</comment>
<accession>A0AAD1XP09</accession>
<dbReference type="AlphaFoldDB" id="A0AAD1XP09"/>